<gene>
    <name evidence="2" type="ORF">IAA64_04870</name>
</gene>
<evidence type="ECO:0000313" key="2">
    <source>
        <dbReference type="EMBL" id="HIV27277.1"/>
    </source>
</evidence>
<evidence type="ECO:0000259" key="1">
    <source>
        <dbReference type="Pfam" id="PF02811"/>
    </source>
</evidence>
<comment type="caution">
    <text evidence="2">The sequence shown here is derived from an EMBL/GenBank/DDBJ whole genome shotgun (WGS) entry which is preliminary data.</text>
</comment>
<sequence length="266" mass="29428">MKPFLLNDLHCHSHLSSCCRDESMTPEAILEHAARQGYSAVCLTDHLWDRAIPGASSWYAPQDIDHVCQSLPLPQSESVPFFFGCETELPANNIPALAREHFARFDFVAIPVNHMHMKGLVRPDGVDTPEKMAELVQTRLERLLEQDLPFAKIGLAHLTCSLMFSEGSVADVVRCMNENRLLAIFRGYAQAGAGIELNAQAFSEWEARKEDLLLIYRAAKEAGCKFYGSSDAHSRAALQGVPEVLPQVIAALGLDASHQYSVPQAR</sequence>
<reference evidence="2" key="1">
    <citation type="submission" date="2020-10" db="EMBL/GenBank/DDBJ databases">
        <authorList>
            <person name="Gilroy R."/>
        </authorList>
    </citation>
    <scope>NUCLEOTIDE SEQUENCE</scope>
    <source>
        <strain evidence="2">CHK183-6373</strain>
    </source>
</reference>
<evidence type="ECO:0000313" key="3">
    <source>
        <dbReference type="Proteomes" id="UP000886884"/>
    </source>
</evidence>
<dbReference type="GO" id="GO:0003824">
    <property type="term" value="F:catalytic activity"/>
    <property type="evidence" value="ECO:0007669"/>
    <property type="project" value="InterPro"/>
</dbReference>
<reference evidence="2" key="2">
    <citation type="journal article" date="2021" name="PeerJ">
        <title>Extensive microbial diversity within the chicken gut microbiome revealed by metagenomics and culture.</title>
        <authorList>
            <person name="Gilroy R."/>
            <person name="Ravi A."/>
            <person name="Getino M."/>
            <person name="Pursley I."/>
            <person name="Horton D.L."/>
            <person name="Alikhan N.F."/>
            <person name="Baker D."/>
            <person name="Gharbi K."/>
            <person name="Hall N."/>
            <person name="Watson M."/>
            <person name="Adriaenssens E.M."/>
            <person name="Foster-Nyarko E."/>
            <person name="Jarju S."/>
            <person name="Secka A."/>
            <person name="Antonio M."/>
            <person name="Oren A."/>
            <person name="Chaudhuri R.R."/>
            <person name="La Ragione R."/>
            <person name="Hildebrand F."/>
            <person name="Pallen M.J."/>
        </authorList>
    </citation>
    <scope>NUCLEOTIDE SEQUENCE</scope>
    <source>
        <strain evidence="2">CHK183-6373</strain>
    </source>
</reference>
<dbReference type="Proteomes" id="UP000886884">
    <property type="component" value="Unassembled WGS sequence"/>
</dbReference>
<protein>
    <submittedName>
        <fullName evidence="2">PHP domain-containing protein</fullName>
    </submittedName>
</protein>
<proteinExistence type="predicted"/>
<accession>A0A9D1P6P0</accession>
<dbReference type="Pfam" id="PF02811">
    <property type="entry name" value="PHP"/>
    <property type="match status" value="1"/>
</dbReference>
<organism evidence="2 3">
    <name type="scientific">Candidatus Ornithocaccomicrobium faecavium</name>
    <dbReference type="NCBI Taxonomy" id="2840890"/>
    <lineage>
        <taxon>Bacteria</taxon>
        <taxon>Bacillati</taxon>
        <taxon>Bacillota</taxon>
        <taxon>Clostridia</taxon>
        <taxon>Candidatus Ornithocaccomicrobium</taxon>
    </lineage>
</organism>
<dbReference type="CDD" id="cd07432">
    <property type="entry name" value="PHP_HisPPase"/>
    <property type="match status" value="1"/>
</dbReference>
<dbReference type="Gene3D" id="3.20.20.140">
    <property type="entry name" value="Metal-dependent hydrolases"/>
    <property type="match status" value="1"/>
</dbReference>
<dbReference type="InterPro" id="IPR016195">
    <property type="entry name" value="Pol/histidinol_Pase-like"/>
</dbReference>
<feature type="domain" description="PHP" evidence="1">
    <location>
        <begin position="8"/>
        <end position="119"/>
    </location>
</feature>
<dbReference type="EMBL" id="DVOT01000085">
    <property type="protein sequence ID" value="HIV27277.1"/>
    <property type="molecule type" value="Genomic_DNA"/>
</dbReference>
<dbReference type="SUPFAM" id="SSF89550">
    <property type="entry name" value="PHP domain-like"/>
    <property type="match status" value="1"/>
</dbReference>
<name>A0A9D1P6P0_9FIRM</name>
<dbReference type="AlphaFoldDB" id="A0A9D1P6P0"/>
<dbReference type="InterPro" id="IPR004013">
    <property type="entry name" value="PHP_dom"/>
</dbReference>